<organism evidence="1">
    <name type="scientific">uncultured Chitinophaga sp</name>
    <dbReference type="NCBI Taxonomy" id="339340"/>
    <lineage>
        <taxon>Bacteria</taxon>
        <taxon>Pseudomonadati</taxon>
        <taxon>Bacteroidota</taxon>
        <taxon>Chitinophagia</taxon>
        <taxon>Chitinophagales</taxon>
        <taxon>Chitinophagaceae</taxon>
        <taxon>Chitinophaga</taxon>
        <taxon>environmental samples</taxon>
    </lineage>
</organism>
<dbReference type="AlphaFoldDB" id="A0A060C2G6"/>
<protein>
    <submittedName>
        <fullName evidence="1">CAZy families GH20 protein</fullName>
    </submittedName>
</protein>
<name>A0A060C2G6_9BACT</name>
<proteinExistence type="predicted"/>
<sequence>MVDNDGLHSAIEKSGQVALTKGMHPFALDFVEGGGGFTLKLQYSFNGSAPRDVPDSWFVH</sequence>
<evidence type="ECO:0000313" key="1">
    <source>
        <dbReference type="EMBL" id="AIA86916.1"/>
    </source>
</evidence>
<accession>A0A060C2G6</accession>
<dbReference type="EMBL" id="KF119648">
    <property type="protein sequence ID" value="AIA86916.1"/>
    <property type="molecule type" value="Genomic_DNA"/>
</dbReference>
<reference evidence="1" key="1">
    <citation type="journal article" date="2013" name="Environ. Microbiol.">
        <title>Seasonally variable intestinal metagenomes of the red palm weevil (Rhynchophorus ferrugineus).</title>
        <authorList>
            <person name="Jia S."/>
            <person name="Zhang X."/>
            <person name="Zhang G."/>
            <person name="Yin A."/>
            <person name="Zhang S."/>
            <person name="Li F."/>
            <person name="Wang L."/>
            <person name="Zhao D."/>
            <person name="Yun Q."/>
            <person name="Tala"/>
            <person name="Wang J."/>
            <person name="Sun G."/>
            <person name="Baabdullah M."/>
            <person name="Yu X."/>
            <person name="Hu S."/>
            <person name="Al-Mssallem I.S."/>
            <person name="Yu J."/>
        </authorList>
    </citation>
    <scope>NUCLEOTIDE SEQUENCE</scope>
</reference>